<dbReference type="Proteomes" id="UP000325827">
    <property type="component" value="Unassembled WGS sequence"/>
</dbReference>
<accession>A0A5J5J051</accession>
<dbReference type="Pfam" id="PF00857">
    <property type="entry name" value="Isochorismatase"/>
    <property type="match status" value="1"/>
</dbReference>
<dbReference type="PANTHER" id="PTHR43540:SF6">
    <property type="entry name" value="ISOCHORISMATASE-LIKE DOMAIN-CONTAINING PROTEIN"/>
    <property type="match status" value="1"/>
</dbReference>
<dbReference type="PANTHER" id="PTHR43540">
    <property type="entry name" value="PEROXYUREIDOACRYLATE/UREIDOACRYLATE AMIDOHYDROLASE-RELATED"/>
    <property type="match status" value="1"/>
</dbReference>
<feature type="domain" description="Isochorismatase-like" evidence="2">
    <location>
        <begin position="49"/>
        <end position="192"/>
    </location>
</feature>
<dbReference type="AlphaFoldDB" id="A0A5J5J051"/>
<dbReference type="Gene3D" id="3.40.50.850">
    <property type="entry name" value="Isochorismatase-like"/>
    <property type="match status" value="1"/>
</dbReference>
<dbReference type="InterPro" id="IPR050272">
    <property type="entry name" value="Isochorismatase-like_hydrls"/>
</dbReference>
<evidence type="ECO:0000256" key="1">
    <source>
        <dbReference type="ARBA" id="ARBA00022801"/>
    </source>
</evidence>
<reference evidence="4" key="1">
    <citation type="submission" date="2019-09" db="EMBL/GenBank/DDBJ databases">
        <title>Mumia zhuanghuii sp. nov. isolated from the intestinal contents of plateau pika (Ochotona curzoniae) in the Qinghai-Tibet plateau of China.</title>
        <authorList>
            <person name="Tian Z."/>
        </authorList>
    </citation>
    <scope>NUCLEOTIDE SEQUENCE [LARGE SCALE GENOMIC DNA]</scope>
    <source>
        <strain evidence="4">JCM 30598</strain>
    </source>
</reference>
<dbReference type="EMBL" id="VYSA01000004">
    <property type="protein sequence ID" value="KAA9106048.1"/>
    <property type="molecule type" value="Genomic_DNA"/>
</dbReference>
<protein>
    <submittedName>
        <fullName evidence="3">Cysteine hydrolase</fullName>
    </submittedName>
</protein>
<keyword evidence="1 3" id="KW-0378">Hydrolase</keyword>
<gene>
    <name evidence="3" type="ORF">F6B43_16970</name>
</gene>
<dbReference type="RefSeq" id="WP_150450191.1">
    <property type="nucleotide sequence ID" value="NZ_VYSA01000004.1"/>
</dbReference>
<evidence type="ECO:0000313" key="4">
    <source>
        <dbReference type="Proteomes" id="UP000325827"/>
    </source>
</evidence>
<dbReference type="InterPro" id="IPR036380">
    <property type="entry name" value="Isochorismatase-like_sf"/>
</dbReference>
<organism evidence="3 4">
    <name type="scientific">Microbacterium rhizomatis</name>
    <dbReference type="NCBI Taxonomy" id="1631477"/>
    <lineage>
        <taxon>Bacteria</taxon>
        <taxon>Bacillati</taxon>
        <taxon>Actinomycetota</taxon>
        <taxon>Actinomycetes</taxon>
        <taxon>Micrococcales</taxon>
        <taxon>Microbacteriaceae</taxon>
        <taxon>Microbacterium</taxon>
    </lineage>
</organism>
<dbReference type="OrthoDB" id="3174612at2"/>
<dbReference type="InterPro" id="IPR000868">
    <property type="entry name" value="Isochorismatase-like_dom"/>
</dbReference>
<evidence type="ECO:0000313" key="3">
    <source>
        <dbReference type="EMBL" id="KAA9106048.1"/>
    </source>
</evidence>
<name>A0A5J5J051_9MICO</name>
<evidence type="ECO:0000259" key="2">
    <source>
        <dbReference type="Pfam" id="PF00857"/>
    </source>
</evidence>
<sequence length="216" mass="23886">MSTELVWPVQVTEWDPSPELKPVGNVVLVVIDLHSDGPRTIDAAGLAIRDDRNERAAELVSAFRAKSAPVVFVHEVHNSTLVDFGRELDNNEEPYAVEGAVGTEIFPGLAPTDDEYTIIKRRHSAFFGTELDIVLRGYHAETIILIGDRTDAAIHYTAVDAHQHDYRIRVISDLVIGSDAELNDAALRAIKYLQRDALISTDAVHDWLDTLPAPQS</sequence>
<dbReference type="SUPFAM" id="SSF52499">
    <property type="entry name" value="Isochorismatase-like hydrolases"/>
    <property type="match status" value="1"/>
</dbReference>
<proteinExistence type="predicted"/>
<keyword evidence="4" id="KW-1185">Reference proteome</keyword>
<comment type="caution">
    <text evidence="3">The sequence shown here is derived from an EMBL/GenBank/DDBJ whole genome shotgun (WGS) entry which is preliminary data.</text>
</comment>
<dbReference type="GO" id="GO:0016787">
    <property type="term" value="F:hydrolase activity"/>
    <property type="evidence" value="ECO:0007669"/>
    <property type="project" value="UniProtKB-KW"/>
</dbReference>